<dbReference type="AlphaFoldDB" id="A0A9N9CTD3"/>
<keyword evidence="3" id="KW-1185">Reference proteome</keyword>
<evidence type="ECO:0000256" key="1">
    <source>
        <dbReference type="SAM" id="MobiDB-lite"/>
    </source>
</evidence>
<protein>
    <submittedName>
        <fullName evidence="2">11031_t:CDS:1</fullName>
    </submittedName>
</protein>
<organism evidence="2 3">
    <name type="scientific">Ambispora gerdemannii</name>
    <dbReference type="NCBI Taxonomy" id="144530"/>
    <lineage>
        <taxon>Eukaryota</taxon>
        <taxon>Fungi</taxon>
        <taxon>Fungi incertae sedis</taxon>
        <taxon>Mucoromycota</taxon>
        <taxon>Glomeromycotina</taxon>
        <taxon>Glomeromycetes</taxon>
        <taxon>Archaeosporales</taxon>
        <taxon>Ambisporaceae</taxon>
        <taxon>Ambispora</taxon>
    </lineage>
</organism>
<name>A0A9N9CTD3_9GLOM</name>
<feature type="compositionally biased region" description="Polar residues" evidence="1">
    <location>
        <begin position="139"/>
        <end position="150"/>
    </location>
</feature>
<feature type="region of interest" description="Disordered" evidence="1">
    <location>
        <begin position="117"/>
        <end position="151"/>
    </location>
</feature>
<gene>
    <name evidence="2" type="ORF">AGERDE_LOCUS9699</name>
</gene>
<dbReference type="Proteomes" id="UP000789831">
    <property type="component" value="Unassembled WGS sequence"/>
</dbReference>
<evidence type="ECO:0000313" key="2">
    <source>
        <dbReference type="EMBL" id="CAG8613240.1"/>
    </source>
</evidence>
<evidence type="ECO:0000313" key="3">
    <source>
        <dbReference type="Proteomes" id="UP000789831"/>
    </source>
</evidence>
<dbReference type="OrthoDB" id="2371047at2759"/>
<sequence>MNICPLPDCRKIVDILELPSIVHDSTGISALSNVMSEEFVLSSPPIRMEGIEDTATQRAKSYLRCAKCSEELSSCLPSLSFHSISSNAPTKPLLCPICPSAEDLELFPVEQASRTAQKKCTSDLPESTEKSSAKKQKLTIASSTTDTQPSIADLGNLTELYNGSRPK</sequence>
<proteinExistence type="predicted"/>
<dbReference type="EMBL" id="CAJVPL010002536">
    <property type="protein sequence ID" value="CAG8613240.1"/>
    <property type="molecule type" value="Genomic_DNA"/>
</dbReference>
<reference evidence="2" key="1">
    <citation type="submission" date="2021-06" db="EMBL/GenBank/DDBJ databases">
        <authorList>
            <person name="Kallberg Y."/>
            <person name="Tangrot J."/>
            <person name="Rosling A."/>
        </authorList>
    </citation>
    <scope>NUCLEOTIDE SEQUENCE</scope>
    <source>
        <strain evidence="2">MT106</strain>
    </source>
</reference>
<accession>A0A9N9CTD3</accession>
<comment type="caution">
    <text evidence="2">The sequence shown here is derived from an EMBL/GenBank/DDBJ whole genome shotgun (WGS) entry which is preliminary data.</text>
</comment>